<dbReference type="GO" id="GO:0005524">
    <property type="term" value="F:ATP binding"/>
    <property type="evidence" value="ECO:0007669"/>
    <property type="project" value="UniProtKB-KW"/>
</dbReference>
<dbReference type="GO" id="GO:0016787">
    <property type="term" value="F:hydrolase activity"/>
    <property type="evidence" value="ECO:0007669"/>
    <property type="project" value="UniProtKB-KW"/>
</dbReference>
<dbReference type="InterPro" id="IPR004000">
    <property type="entry name" value="Actin"/>
</dbReference>
<dbReference type="PANTHER" id="PTHR11937">
    <property type="entry name" value="ACTIN"/>
    <property type="match status" value="1"/>
</dbReference>
<evidence type="ECO:0000313" key="9">
    <source>
        <dbReference type="Proteomes" id="UP001209570"/>
    </source>
</evidence>
<evidence type="ECO:0000313" key="8">
    <source>
        <dbReference type="EMBL" id="KAJ0395585.1"/>
    </source>
</evidence>
<evidence type="ECO:0000256" key="6">
    <source>
        <dbReference type="RuleBase" id="RU000487"/>
    </source>
</evidence>
<comment type="catalytic activity">
    <reaction evidence="5">
        <text>ATP + H2O = ADP + phosphate + H(+)</text>
        <dbReference type="Rhea" id="RHEA:13065"/>
        <dbReference type="ChEBI" id="CHEBI:15377"/>
        <dbReference type="ChEBI" id="CHEBI:15378"/>
        <dbReference type="ChEBI" id="CHEBI:30616"/>
        <dbReference type="ChEBI" id="CHEBI:43474"/>
        <dbReference type="ChEBI" id="CHEBI:456216"/>
    </reaction>
</comment>
<feature type="region of interest" description="Disordered" evidence="7">
    <location>
        <begin position="12"/>
        <end position="46"/>
    </location>
</feature>
<dbReference type="Gene3D" id="3.90.640.10">
    <property type="entry name" value="Actin, Chain A, domain 4"/>
    <property type="match status" value="1"/>
</dbReference>
<dbReference type="PRINTS" id="PR00190">
    <property type="entry name" value="ACTIN"/>
</dbReference>
<accession>A0AAD5LWI9</accession>
<dbReference type="Proteomes" id="UP001209570">
    <property type="component" value="Unassembled WGS sequence"/>
</dbReference>
<dbReference type="InterPro" id="IPR043129">
    <property type="entry name" value="ATPase_NBD"/>
</dbReference>
<dbReference type="SMART" id="SM00268">
    <property type="entry name" value="ACTIN"/>
    <property type="match status" value="1"/>
</dbReference>
<dbReference type="EMBL" id="JAKCXM010000336">
    <property type="protein sequence ID" value="KAJ0395585.1"/>
    <property type="molecule type" value="Genomic_DNA"/>
</dbReference>
<sequence length="512" mass="55005">MFAGGGGLVTSTTGSGTASTGGSSLTSGAGGANSNHAGGGSSANSNSVTHYSNAIAEANDLDALVFEFGTAKCKFGYAGEDFPRVYESPVLADFPDAGQLDDIGIQREAVLRAAQMETDYERVAQWLFDAASTRLQTKLSEHPLLVAERPFPIPEEFRVASTAHSEKAATADDRHRHHLDAATSDKTSNVKKRDLKARERMVEVLMEQVDLPALFCAKSSVLTCYANARTSGLVVELGATYASLTSVHEGYAFQYPKSQVVAFGGHDLDAFLRYKLDAQLTAPRQQPIGSRFYWSLAVEAKESGLCRVADGPFDEAQNMQLPKISYELPDKTVIQLGTERFSVAEQYFTPSDTQANDMGNGSDAVKPWDNEELAQKLGLKRGISLPDLICETGAMTTETELRKEMFQNIVLSGGSSCFENLPSRLEREIVVSLSSFQGGGSAITGHPSGFSGSYGGLGNLRVKLISAHAQERRIGSFLGGSILASLGSFHEMWMSKAEYAEHGAALIHKKCP</sequence>
<evidence type="ECO:0000256" key="4">
    <source>
        <dbReference type="ARBA" id="ARBA00022840"/>
    </source>
</evidence>
<evidence type="ECO:0000256" key="7">
    <source>
        <dbReference type="SAM" id="MobiDB-lite"/>
    </source>
</evidence>
<organism evidence="8 9">
    <name type="scientific">Pythium insidiosum</name>
    <name type="common">Pythiosis disease agent</name>
    <dbReference type="NCBI Taxonomy" id="114742"/>
    <lineage>
        <taxon>Eukaryota</taxon>
        <taxon>Sar</taxon>
        <taxon>Stramenopiles</taxon>
        <taxon>Oomycota</taxon>
        <taxon>Peronosporomycetes</taxon>
        <taxon>Pythiales</taxon>
        <taxon>Pythiaceae</taxon>
        <taxon>Pythium</taxon>
    </lineage>
</organism>
<comment type="similarity">
    <text evidence="1 6">Belongs to the actin family.</text>
</comment>
<keyword evidence="2" id="KW-0547">Nucleotide-binding</keyword>
<proteinExistence type="inferred from homology"/>
<evidence type="ECO:0000256" key="3">
    <source>
        <dbReference type="ARBA" id="ARBA00022801"/>
    </source>
</evidence>
<keyword evidence="3" id="KW-0378">Hydrolase</keyword>
<name>A0AAD5LWI9_PYTIN</name>
<evidence type="ECO:0000256" key="1">
    <source>
        <dbReference type="ARBA" id="ARBA00006752"/>
    </source>
</evidence>
<evidence type="ECO:0008006" key="10">
    <source>
        <dbReference type="Google" id="ProtNLM"/>
    </source>
</evidence>
<dbReference type="Gene3D" id="3.30.420.40">
    <property type="match status" value="3"/>
</dbReference>
<dbReference type="AlphaFoldDB" id="A0AAD5LWI9"/>
<gene>
    <name evidence="8" type="ORF">P43SY_009246</name>
</gene>
<keyword evidence="9" id="KW-1185">Reference proteome</keyword>
<protein>
    <recommendedName>
        <fullName evidence="10">Actin-like protein</fullName>
    </recommendedName>
</protein>
<dbReference type="SUPFAM" id="SSF53067">
    <property type="entry name" value="Actin-like ATPase domain"/>
    <property type="match status" value="3"/>
</dbReference>
<dbReference type="Pfam" id="PF00022">
    <property type="entry name" value="Actin"/>
    <property type="match status" value="2"/>
</dbReference>
<reference evidence="8" key="1">
    <citation type="submission" date="2021-12" db="EMBL/GenBank/DDBJ databases">
        <title>Prjna785345.</title>
        <authorList>
            <person name="Rujirawat T."/>
            <person name="Krajaejun T."/>
        </authorList>
    </citation>
    <scope>NUCLEOTIDE SEQUENCE</scope>
    <source>
        <strain evidence="8">Pi057C3</strain>
    </source>
</reference>
<comment type="caution">
    <text evidence="8">The sequence shown here is derived from an EMBL/GenBank/DDBJ whole genome shotgun (WGS) entry which is preliminary data.</text>
</comment>
<evidence type="ECO:0000256" key="2">
    <source>
        <dbReference type="ARBA" id="ARBA00022741"/>
    </source>
</evidence>
<evidence type="ECO:0000256" key="5">
    <source>
        <dbReference type="ARBA" id="ARBA00049360"/>
    </source>
</evidence>
<keyword evidence="4" id="KW-0067">ATP-binding</keyword>
<dbReference type="FunFam" id="3.30.420.40:FF:000058">
    <property type="entry name" value="Putative actin-related protein 5"/>
    <property type="match status" value="1"/>
</dbReference>